<dbReference type="AlphaFoldDB" id="A0A016T473"/>
<keyword evidence="2" id="KW-1185">Reference proteome</keyword>
<dbReference type="Proteomes" id="UP000024635">
    <property type="component" value="Unassembled WGS sequence"/>
</dbReference>
<dbReference type="OrthoDB" id="5874151at2759"/>
<protein>
    <submittedName>
        <fullName evidence="1">Uncharacterized protein</fullName>
    </submittedName>
</protein>
<comment type="caution">
    <text evidence="1">The sequence shown here is derived from an EMBL/GenBank/DDBJ whole genome shotgun (WGS) entry which is preliminary data.</text>
</comment>
<reference evidence="2" key="1">
    <citation type="journal article" date="2015" name="Nat. Genet.">
        <title>The genome and transcriptome of the zoonotic hookworm Ancylostoma ceylanicum identify infection-specific gene families.</title>
        <authorList>
            <person name="Schwarz E.M."/>
            <person name="Hu Y."/>
            <person name="Antoshechkin I."/>
            <person name="Miller M.M."/>
            <person name="Sternberg P.W."/>
            <person name="Aroian R.V."/>
        </authorList>
    </citation>
    <scope>NUCLEOTIDE SEQUENCE</scope>
    <source>
        <strain evidence="2">HY135</strain>
    </source>
</reference>
<dbReference type="STRING" id="53326.A0A016T473"/>
<sequence>MFIFVLSTLSDRSLRSFGRFREIRYATVRLPQPFKMALRTLNYYSHPDYGLLHQYLMDIMKAGKFKFTDPYDWERKLDKQRTLNTATTTTVTVPITTIKKDLTQPSCSMNVPLPATGKAKSKISLIKATAENPFPVEWFRTNPLGF</sequence>
<evidence type="ECO:0000313" key="1">
    <source>
        <dbReference type="EMBL" id="EYB97426.1"/>
    </source>
</evidence>
<proteinExistence type="predicted"/>
<evidence type="ECO:0000313" key="2">
    <source>
        <dbReference type="Proteomes" id="UP000024635"/>
    </source>
</evidence>
<dbReference type="EMBL" id="JARK01001477">
    <property type="protein sequence ID" value="EYB97426.1"/>
    <property type="molecule type" value="Genomic_DNA"/>
</dbReference>
<organism evidence="1 2">
    <name type="scientific">Ancylostoma ceylanicum</name>
    <dbReference type="NCBI Taxonomy" id="53326"/>
    <lineage>
        <taxon>Eukaryota</taxon>
        <taxon>Metazoa</taxon>
        <taxon>Ecdysozoa</taxon>
        <taxon>Nematoda</taxon>
        <taxon>Chromadorea</taxon>
        <taxon>Rhabditida</taxon>
        <taxon>Rhabditina</taxon>
        <taxon>Rhabditomorpha</taxon>
        <taxon>Strongyloidea</taxon>
        <taxon>Ancylostomatidae</taxon>
        <taxon>Ancylostomatinae</taxon>
        <taxon>Ancylostoma</taxon>
    </lineage>
</organism>
<gene>
    <name evidence="1" type="primary">Acey_s0141.g2264</name>
    <name evidence="1" type="ORF">Y032_0141g2264</name>
</gene>
<name>A0A016T473_9BILA</name>
<accession>A0A016T473</accession>
<dbReference type="Gene3D" id="1.10.510.10">
    <property type="entry name" value="Transferase(Phosphotransferase) domain 1"/>
    <property type="match status" value="1"/>
</dbReference>